<accession>A4J611</accession>
<dbReference type="OrthoDB" id="9800029at2"/>
<keyword evidence="1" id="KW-0129">CBS domain</keyword>
<sequence>MKEKRIKDLMTPIDEKFIIRVQDSLATAVNVMEQSLSLNGIASLLVIGAGQKPVGLLTFQDVIRAVGPKTLPTDKYFGGWNVSGFMIKPLLWEGLFTQRFKEEMRSPIHPWVKSLKEVSVKVDDTLMSAAQRFNQSGSNVLVVCKEENPVGFLSVDSLISEMYYLVDAYIKRNQLTS</sequence>
<dbReference type="Gene3D" id="3.10.580.10">
    <property type="entry name" value="CBS-domain"/>
    <property type="match status" value="1"/>
</dbReference>
<dbReference type="Proteomes" id="UP000001556">
    <property type="component" value="Chromosome"/>
</dbReference>
<protein>
    <submittedName>
        <fullName evidence="3">CBS domain containing protein</fullName>
    </submittedName>
</protein>
<evidence type="ECO:0000313" key="4">
    <source>
        <dbReference type="Proteomes" id="UP000001556"/>
    </source>
</evidence>
<dbReference type="eggNOG" id="COG0517">
    <property type="taxonomic scope" value="Bacteria"/>
</dbReference>
<dbReference type="InterPro" id="IPR000644">
    <property type="entry name" value="CBS_dom"/>
</dbReference>
<reference evidence="3 4" key="1">
    <citation type="submission" date="2007-03" db="EMBL/GenBank/DDBJ databases">
        <title>Complete sequence of Desulfotomaculum reducens MI-1.</title>
        <authorList>
            <consortium name="US DOE Joint Genome Institute"/>
            <person name="Copeland A."/>
            <person name="Lucas S."/>
            <person name="Lapidus A."/>
            <person name="Barry K."/>
            <person name="Detter J.C."/>
            <person name="Glavina del Rio T."/>
            <person name="Hammon N."/>
            <person name="Israni S."/>
            <person name="Dalin E."/>
            <person name="Tice H."/>
            <person name="Pitluck S."/>
            <person name="Sims D."/>
            <person name="Brettin T."/>
            <person name="Bruce D."/>
            <person name="Han C."/>
            <person name="Tapia R."/>
            <person name="Schmutz J."/>
            <person name="Larimer F."/>
            <person name="Land M."/>
            <person name="Hauser L."/>
            <person name="Kyrpides N."/>
            <person name="Kim E."/>
            <person name="Tebo B.M."/>
            <person name="Richardson P."/>
        </authorList>
    </citation>
    <scope>NUCLEOTIDE SEQUENCE [LARGE SCALE GENOMIC DNA]</scope>
    <source>
        <strain evidence="3 4">MI-1</strain>
    </source>
</reference>
<dbReference type="STRING" id="349161.Dred_1996"/>
<dbReference type="HOGENOM" id="CLU_1515568_0_0_9"/>
<gene>
    <name evidence="3" type="ordered locus">Dred_1996</name>
</gene>
<dbReference type="AlphaFoldDB" id="A4J611"/>
<keyword evidence="4" id="KW-1185">Reference proteome</keyword>
<name>A4J611_DESRM</name>
<evidence type="ECO:0000313" key="3">
    <source>
        <dbReference type="EMBL" id="ABO50514.1"/>
    </source>
</evidence>
<proteinExistence type="predicted"/>
<dbReference type="RefSeq" id="WP_011878323.1">
    <property type="nucleotide sequence ID" value="NC_009253.1"/>
</dbReference>
<evidence type="ECO:0000256" key="1">
    <source>
        <dbReference type="PROSITE-ProRule" id="PRU00703"/>
    </source>
</evidence>
<dbReference type="KEGG" id="drm:Dred_1996"/>
<dbReference type="Pfam" id="PF00571">
    <property type="entry name" value="CBS"/>
    <property type="match status" value="2"/>
</dbReference>
<dbReference type="EMBL" id="CP000612">
    <property type="protein sequence ID" value="ABO50514.1"/>
    <property type="molecule type" value="Genomic_DNA"/>
</dbReference>
<dbReference type="InterPro" id="IPR046342">
    <property type="entry name" value="CBS_dom_sf"/>
</dbReference>
<feature type="domain" description="CBS" evidence="2">
    <location>
        <begin position="10"/>
        <end position="73"/>
    </location>
</feature>
<dbReference type="PROSITE" id="PS51371">
    <property type="entry name" value="CBS"/>
    <property type="match status" value="1"/>
</dbReference>
<dbReference type="SUPFAM" id="SSF54631">
    <property type="entry name" value="CBS-domain pair"/>
    <property type="match status" value="1"/>
</dbReference>
<organism evidence="3 4">
    <name type="scientific">Desulforamulus reducens (strain ATCC BAA-1160 / DSM 100696 / MI-1)</name>
    <name type="common">Desulfotomaculum reducens</name>
    <dbReference type="NCBI Taxonomy" id="349161"/>
    <lineage>
        <taxon>Bacteria</taxon>
        <taxon>Bacillati</taxon>
        <taxon>Bacillota</taxon>
        <taxon>Clostridia</taxon>
        <taxon>Eubacteriales</taxon>
        <taxon>Peptococcaceae</taxon>
        <taxon>Desulforamulus</taxon>
    </lineage>
</organism>
<dbReference type="CDD" id="cd02205">
    <property type="entry name" value="CBS_pair_SF"/>
    <property type="match status" value="1"/>
</dbReference>
<evidence type="ECO:0000259" key="2">
    <source>
        <dbReference type="PROSITE" id="PS51371"/>
    </source>
</evidence>